<sequence>MSRRQHRETIAARQERIDAVLARRRGFVPPSTSDAAFRFAADYARTNLLTYLYEALDAPAADHTVAETNRERARRGVSLSGFRAAGTLGDLFDAPAGYTRPGPGAETWEGMWPDRCLLDGLEHAHTLAELVLAGDIDTVEVIAGLPLADAFIDGSLLYGDVPNQVLSLAVDAFRERLEQHEPAFVPERTVDMTAPLASLPAMLMAARHEWTPAERLALVIAGLAPIEHSTSTF</sequence>
<accession>A0ABV8J299</accession>
<name>A0ABV8J299_9ACTN</name>
<gene>
    <name evidence="1" type="ORF">ACFO0C_35345</name>
</gene>
<dbReference type="RefSeq" id="WP_378071121.1">
    <property type="nucleotide sequence ID" value="NZ_JBHSBL010000024.1"/>
</dbReference>
<organism evidence="1 2">
    <name type="scientific">Actinoplanes subglobosus</name>
    <dbReference type="NCBI Taxonomy" id="1547892"/>
    <lineage>
        <taxon>Bacteria</taxon>
        <taxon>Bacillati</taxon>
        <taxon>Actinomycetota</taxon>
        <taxon>Actinomycetes</taxon>
        <taxon>Micromonosporales</taxon>
        <taxon>Micromonosporaceae</taxon>
        <taxon>Actinoplanes</taxon>
    </lineage>
</organism>
<protein>
    <submittedName>
        <fullName evidence="1">Uncharacterized protein</fullName>
    </submittedName>
</protein>
<evidence type="ECO:0000313" key="2">
    <source>
        <dbReference type="Proteomes" id="UP001595867"/>
    </source>
</evidence>
<dbReference type="EMBL" id="JBHSBL010000024">
    <property type="protein sequence ID" value="MFC4070235.1"/>
    <property type="molecule type" value="Genomic_DNA"/>
</dbReference>
<reference evidence="2" key="1">
    <citation type="journal article" date="2019" name="Int. J. Syst. Evol. Microbiol.">
        <title>The Global Catalogue of Microorganisms (GCM) 10K type strain sequencing project: providing services to taxonomists for standard genome sequencing and annotation.</title>
        <authorList>
            <consortium name="The Broad Institute Genomics Platform"/>
            <consortium name="The Broad Institute Genome Sequencing Center for Infectious Disease"/>
            <person name="Wu L."/>
            <person name="Ma J."/>
        </authorList>
    </citation>
    <scope>NUCLEOTIDE SEQUENCE [LARGE SCALE GENOMIC DNA]</scope>
    <source>
        <strain evidence="2">TBRC 5832</strain>
    </source>
</reference>
<comment type="caution">
    <text evidence="1">The sequence shown here is derived from an EMBL/GenBank/DDBJ whole genome shotgun (WGS) entry which is preliminary data.</text>
</comment>
<proteinExistence type="predicted"/>
<evidence type="ECO:0000313" key="1">
    <source>
        <dbReference type="EMBL" id="MFC4070235.1"/>
    </source>
</evidence>
<dbReference type="Proteomes" id="UP001595867">
    <property type="component" value="Unassembled WGS sequence"/>
</dbReference>
<keyword evidence="2" id="KW-1185">Reference proteome</keyword>